<feature type="transmembrane region" description="Helical" evidence="7">
    <location>
        <begin position="106"/>
        <end position="128"/>
    </location>
</feature>
<dbReference type="Pfam" id="PF13440">
    <property type="entry name" value="Polysacc_synt_3"/>
    <property type="match status" value="1"/>
</dbReference>
<proteinExistence type="inferred from homology"/>
<dbReference type="InterPro" id="IPR050833">
    <property type="entry name" value="Poly_Biosynth_Transport"/>
</dbReference>
<dbReference type="PANTHER" id="PTHR30250:SF10">
    <property type="entry name" value="LIPOPOLYSACCHARIDE BIOSYNTHESIS PROTEIN WZXC"/>
    <property type="match status" value="1"/>
</dbReference>
<keyword evidence="3" id="KW-1003">Cell membrane</keyword>
<dbReference type="EMBL" id="BAABWN010000008">
    <property type="protein sequence ID" value="GAA6168727.1"/>
    <property type="molecule type" value="Genomic_DNA"/>
</dbReference>
<evidence type="ECO:0000256" key="3">
    <source>
        <dbReference type="ARBA" id="ARBA00022475"/>
    </source>
</evidence>
<evidence type="ECO:0000256" key="4">
    <source>
        <dbReference type="ARBA" id="ARBA00022692"/>
    </source>
</evidence>
<feature type="transmembrane region" description="Helical" evidence="7">
    <location>
        <begin position="408"/>
        <end position="425"/>
    </location>
</feature>
<keyword evidence="9" id="KW-1185">Reference proteome</keyword>
<evidence type="ECO:0000313" key="8">
    <source>
        <dbReference type="EMBL" id="GAA6168727.1"/>
    </source>
</evidence>
<reference evidence="8 9" key="1">
    <citation type="submission" date="2024-04" db="EMBL/GenBank/DDBJ databases">
        <title>Draft genome sequence of Sessilibacter corallicola NBRC 116591.</title>
        <authorList>
            <person name="Miyakawa T."/>
            <person name="Kusuya Y."/>
            <person name="Miura T."/>
        </authorList>
    </citation>
    <scope>NUCLEOTIDE SEQUENCE [LARGE SCALE GENOMIC DNA]</scope>
    <source>
        <strain evidence="8 9">KU-00831-HH</strain>
    </source>
</reference>
<evidence type="ECO:0000256" key="1">
    <source>
        <dbReference type="ARBA" id="ARBA00004651"/>
    </source>
</evidence>
<dbReference type="PANTHER" id="PTHR30250">
    <property type="entry name" value="PST FAMILY PREDICTED COLANIC ACID TRANSPORTER"/>
    <property type="match status" value="1"/>
</dbReference>
<evidence type="ECO:0000256" key="2">
    <source>
        <dbReference type="ARBA" id="ARBA00007430"/>
    </source>
</evidence>
<evidence type="ECO:0000256" key="6">
    <source>
        <dbReference type="ARBA" id="ARBA00023136"/>
    </source>
</evidence>
<sequence length="446" mass="49809">MNSGLFWVIASYGSLVGIRIIGNLILTRLLHPEMFGTIALVNAIILGINMFADVGVRDAVINSHRHKDKNFVNTAWTLSVIRGFVVYGIILLLAYPAELLLDVEGIAVIICVSGVSILAYSFMSTKVFNAERETQLKTVSLIEIASSLIGMIVMIALAWWWRSVWALAVGSIVTTLIMITCYTYVLPGPRNHFHWEKDAFWEVFKLGRWILISTIGAFLVLQGDRFVTRYFATVELLGIYSIAIALASMVIEAAEKVGKKYLYPRYRQKVVAEENLNQFIRKFRVLGVVASTVLCLPIVAFGDQLVYFLYDPRYDAAGWMLQILIVASLVRAMDSTLKPIFLANNDSFTAMIYEFGKGITYIVAMIIGGYMLGLVGIIYAIVITPILNQLMLTFYVRRHGIKTLSLDVVLMAFIVVCVCLTWWAVGFNPLEIENPVSDSNLGLAPQ</sequence>
<comment type="caution">
    <text evidence="8">The sequence shown here is derived from an EMBL/GenBank/DDBJ whole genome shotgun (WGS) entry which is preliminary data.</text>
</comment>
<keyword evidence="6 7" id="KW-0472">Membrane</keyword>
<evidence type="ECO:0000313" key="9">
    <source>
        <dbReference type="Proteomes" id="UP001465153"/>
    </source>
</evidence>
<protein>
    <submittedName>
        <fullName evidence="8">O83 family O-antigen flippase</fullName>
    </submittedName>
</protein>
<keyword evidence="5 7" id="KW-1133">Transmembrane helix</keyword>
<feature type="transmembrane region" description="Helical" evidence="7">
    <location>
        <begin position="285"/>
        <end position="310"/>
    </location>
</feature>
<keyword evidence="4 7" id="KW-0812">Transmembrane</keyword>
<comment type="subcellular location">
    <subcellularLocation>
        <location evidence="1">Cell membrane</location>
        <topology evidence="1">Multi-pass membrane protein</topology>
    </subcellularLocation>
</comment>
<feature type="transmembrane region" description="Helical" evidence="7">
    <location>
        <begin position="5"/>
        <end position="22"/>
    </location>
</feature>
<feature type="transmembrane region" description="Helical" evidence="7">
    <location>
        <begin position="34"/>
        <end position="54"/>
    </location>
</feature>
<dbReference type="Proteomes" id="UP001465153">
    <property type="component" value="Unassembled WGS sequence"/>
</dbReference>
<evidence type="ECO:0000256" key="5">
    <source>
        <dbReference type="ARBA" id="ARBA00022989"/>
    </source>
</evidence>
<accession>A0ABQ0AAN7</accession>
<feature type="transmembrane region" description="Helical" evidence="7">
    <location>
        <begin position="229"/>
        <end position="251"/>
    </location>
</feature>
<feature type="transmembrane region" description="Helical" evidence="7">
    <location>
        <begin position="140"/>
        <end position="161"/>
    </location>
</feature>
<dbReference type="RefSeq" id="WP_233088248.1">
    <property type="nucleotide sequence ID" value="NZ_BAABWN010000008.1"/>
</dbReference>
<feature type="transmembrane region" description="Helical" evidence="7">
    <location>
        <begin position="75"/>
        <end position="94"/>
    </location>
</feature>
<feature type="transmembrane region" description="Helical" evidence="7">
    <location>
        <begin position="206"/>
        <end position="223"/>
    </location>
</feature>
<comment type="similarity">
    <text evidence="2">Belongs to the polysaccharide synthase family.</text>
</comment>
<feature type="transmembrane region" description="Helical" evidence="7">
    <location>
        <begin position="167"/>
        <end position="185"/>
    </location>
</feature>
<organism evidence="8 9">
    <name type="scientific">Sessilibacter corallicola</name>
    <dbReference type="NCBI Taxonomy" id="2904075"/>
    <lineage>
        <taxon>Bacteria</taxon>
        <taxon>Pseudomonadati</taxon>
        <taxon>Pseudomonadota</taxon>
        <taxon>Gammaproteobacteria</taxon>
        <taxon>Cellvibrionales</taxon>
        <taxon>Cellvibrionaceae</taxon>
        <taxon>Sessilibacter</taxon>
    </lineage>
</organism>
<name>A0ABQ0AAN7_9GAMM</name>
<evidence type="ECO:0000256" key="7">
    <source>
        <dbReference type="SAM" id="Phobius"/>
    </source>
</evidence>
<gene>
    <name evidence="8" type="primary">wzx</name>
    <name evidence="8" type="ORF">NBRC116591_25380</name>
</gene>